<dbReference type="OrthoDB" id="4062651at2759"/>
<evidence type="ECO:0000256" key="1">
    <source>
        <dbReference type="ARBA" id="ARBA00022741"/>
    </source>
</evidence>
<dbReference type="GO" id="GO:0004672">
    <property type="term" value="F:protein kinase activity"/>
    <property type="evidence" value="ECO:0007669"/>
    <property type="project" value="InterPro"/>
</dbReference>
<dbReference type="RefSeq" id="XP_068360654.1">
    <property type="nucleotide sequence ID" value="XM_068492309.1"/>
</dbReference>
<dbReference type="Proteomes" id="UP000179807">
    <property type="component" value="Unassembled WGS sequence"/>
</dbReference>
<feature type="domain" description="Protein kinase" evidence="3">
    <location>
        <begin position="23"/>
        <end position="336"/>
    </location>
</feature>
<dbReference type="GO" id="GO:0005886">
    <property type="term" value="C:plasma membrane"/>
    <property type="evidence" value="ECO:0007669"/>
    <property type="project" value="TreeGrafter"/>
</dbReference>
<dbReference type="AlphaFoldDB" id="A0A1J4KCY8"/>
<proteinExistence type="predicted"/>
<dbReference type="InterPro" id="IPR011009">
    <property type="entry name" value="Kinase-like_dom_sf"/>
</dbReference>
<comment type="caution">
    <text evidence="4">The sequence shown here is derived from an EMBL/GenBank/DDBJ whole genome shotgun (WGS) entry which is preliminary data.</text>
</comment>
<reference evidence="4" key="1">
    <citation type="submission" date="2016-10" db="EMBL/GenBank/DDBJ databases">
        <authorList>
            <person name="Benchimol M."/>
            <person name="Almeida L.G."/>
            <person name="Vasconcelos A.T."/>
            <person name="Perreira-Neves A."/>
            <person name="Rosa I.A."/>
            <person name="Tasca T."/>
            <person name="Bogo M.R."/>
            <person name="de Souza W."/>
        </authorList>
    </citation>
    <scope>NUCLEOTIDE SEQUENCE [LARGE SCALE GENOMIC DNA]</scope>
    <source>
        <strain evidence="4">K</strain>
    </source>
</reference>
<dbReference type="VEuPathDB" id="TrichDB:TRFO_05134"/>
<dbReference type="Gene3D" id="1.10.510.10">
    <property type="entry name" value="Transferase(Phosphotransferase) domain 1"/>
    <property type="match status" value="1"/>
</dbReference>
<dbReference type="InterPro" id="IPR000719">
    <property type="entry name" value="Prot_kinase_dom"/>
</dbReference>
<keyword evidence="5" id="KW-1185">Reference proteome</keyword>
<protein>
    <recommendedName>
        <fullName evidence="3">Protein kinase domain-containing protein</fullName>
    </recommendedName>
</protein>
<name>A0A1J4KCY8_9EUKA</name>
<gene>
    <name evidence="4" type="ORF">TRFO_05134</name>
</gene>
<dbReference type="GeneID" id="94827013"/>
<evidence type="ECO:0000259" key="3">
    <source>
        <dbReference type="PROSITE" id="PS50011"/>
    </source>
</evidence>
<dbReference type="Pfam" id="PF00069">
    <property type="entry name" value="Pkinase"/>
    <property type="match status" value="1"/>
</dbReference>
<evidence type="ECO:0000313" key="5">
    <source>
        <dbReference type="Proteomes" id="UP000179807"/>
    </source>
</evidence>
<keyword evidence="1" id="KW-0547">Nucleotide-binding</keyword>
<sequence length="336" mass="38738">MSTNYISKDFPGYLLNIEEFTPVEAIEVVGSTMNAVFIHNETGRKFHVRFPPIESSYDVVKAQRQYMSEVWMSMRVRHPCIQLFKGFSLLRDCENERTQFTSGLFFDYHGNLTLQDLIDAEIRGEAPSGWTPTKKSCVIFGITAAINYLHSMRVMHRNLKTTKILIDENFEPVLSDLSDAIVLQPDEMCADYNVGTMLWRSPEMAKREPYDFSSDIFAYGQIIMTILTLKLPFKDGTDVATALSTWDDNVVDNNDIPEIFNDGYIELYTNACSLSNRSPITAFYQYLTVNDDVFWPGTNVKEYLAYRNRIIEHDKAYEKELEEIMKGNDEEEENAE</sequence>
<dbReference type="SUPFAM" id="SSF56112">
    <property type="entry name" value="Protein kinase-like (PK-like)"/>
    <property type="match status" value="1"/>
</dbReference>
<dbReference type="PANTHER" id="PTHR27001:SF931">
    <property type="entry name" value="OS11G0664100 PROTEIN"/>
    <property type="match status" value="1"/>
</dbReference>
<dbReference type="PANTHER" id="PTHR27001">
    <property type="entry name" value="OS01G0253100 PROTEIN"/>
    <property type="match status" value="1"/>
</dbReference>
<accession>A0A1J4KCY8</accession>
<dbReference type="SMART" id="SM00220">
    <property type="entry name" value="S_TKc"/>
    <property type="match status" value="1"/>
</dbReference>
<dbReference type="GO" id="GO:0005524">
    <property type="term" value="F:ATP binding"/>
    <property type="evidence" value="ECO:0007669"/>
    <property type="project" value="UniProtKB-KW"/>
</dbReference>
<dbReference type="PROSITE" id="PS50011">
    <property type="entry name" value="PROTEIN_KINASE_DOM"/>
    <property type="match status" value="1"/>
</dbReference>
<keyword evidence="2" id="KW-0067">ATP-binding</keyword>
<evidence type="ECO:0000256" key="2">
    <source>
        <dbReference type="ARBA" id="ARBA00022840"/>
    </source>
</evidence>
<evidence type="ECO:0000313" key="4">
    <source>
        <dbReference type="EMBL" id="OHT07518.1"/>
    </source>
</evidence>
<organism evidence="4 5">
    <name type="scientific">Tritrichomonas foetus</name>
    <dbReference type="NCBI Taxonomy" id="1144522"/>
    <lineage>
        <taxon>Eukaryota</taxon>
        <taxon>Metamonada</taxon>
        <taxon>Parabasalia</taxon>
        <taxon>Tritrichomonadida</taxon>
        <taxon>Tritrichomonadidae</taxon>
        <taxon>Tritrichomonas</taxon>
    </lineage>
</organism>
<dbReference type="EMBL" id="MLAK01000693">
    <property type="protein sequence ID" value="OHT07518.1"/>
    <property type="molecule type" value="Genomic_DNA"/>
</dbReference>